<dbReference type="AlphaFoldDB" id="A0A1W1E0L2"/>
<name>A0A1W1E0L2_9ZZZZ</name>
<gene>
    <name evidence="1" type="ORF">MNB_SUP05-SYMBIONT-5-1176</name>
</gene>
<evidence type="ECO:0000313" key="1">
    <source>
        <dbReference type="EMBL" id="SFV87408.1"/>
    </source>
</evidence>
<protein>
    <submittedName>
        <fullName evidence="1">Uncharacterized protein</fullName>
    </submittedName>
</protein>
<sequence>MDSCQKQKRERDSFDIYLAFLNEGIDIEKIKSLAKIDTRIGESYLKFKEHLKDNSGGFNKNVLHFCKSIKGSPAREILSKLEG</sequence>
<reference evidence="1" key="1">
    <citation type="submission" date="2016-10" db="EMBL/GenBank/DDBJ databases">
        <authorList>
            <person name="de Groot N.N."/>
        </authorList>
    </citation>
    <scope>NUCLEOTIDE SEQUENCE</scope>
</reference>
<proteinExistence type="predicted"/>
<dbReference type="EMBL" id="FPHZ01000008">
    <property type="protein sequence ID" value="SFV87408.1"/>
    <property type="molecule type" value="Genomic_DNA"/>
</dbReference>
<organism evidence="1">
    <name type="scientific">hydrothermal vent metagenome</name>
    <dbReference type="NCBI Taxonomy" id="652676"/>
    <lineage>
        <taxon>unclassified sequences</taxon>
        <taxon>metagenomes</taxon>
        <taxon>ecological metagenomes</taxon>
    </lineage>
</organism>
<accession>A0A1W1E0L2</accession>